<comment type="similarity">
    <text evidence="1">Belongs to the non-flavoprotein flavin reductase family.</text>
</comment>
<evidence type="ECO:0000256" key="1">
    <source>
        <dbReference type="ARBA" id="ARBA00008898"/>
    </source>
</evidence>
<protein>
    <submittedName>
        <fullName evidence="4">Flavin reductase</fullName>
    </submittedName>
</protein>
<organism evidence="4 5">
    <name type="scientific">Bradyrhizobium australiense</name>
    <dbReference type="NCBI Taxonomy" id="2721161"/>
    <lineage>
        <taxon>Bacteria</taxon>
        <taxon>Pseudomonadati</taxon>
        <taxon>Pseudomonadota</taxon>
        <taxon>Alphaproteobacteria</taxon>
        <taxon>Hyphomicrobiales</taxon>
        <taxon>Nitrobacteraceae</taxon>
        <taxon>Bradyrhizobium</taxon>
    </lineage>
</organism>
<keyword evidence="2" id="KW-0560">Oxidoreductase</keyword>
<proteinExistence type="inferred from homology"/>
<dbReference type="SUPFAM" id="SSF50475">
    <property type="entry name" value="FMN-binding split barrel"/>
    <property type="match status" value="1"/>
</dbReference>
<dbReference type="InterPro" id="IPR050268">
    <property type="entry name" value="NADH-dep_flavin_reductase"/>
</dbReference>
<comment type="caution">
    <text evidence="4">The sequence shown here is derived from an EMBL/GenBank/DDBJ whole genome shotgun (WGS) entry which is preliminary data.</text>
</comment>
<accession>A0A7Y4GYF2</accession>
<dbReference type="InterPro" id="IPR012349">
    <property type="entry name" value="Split_barrel_FMN-bd"/>
</dbReference>
<dbReference type="AlphaFoldDB" id="A0A7Y4GYF2"/>
<dbReference type="SMART" id="SM00903">
    <property type="entry name" value="Flavin_Reduct"/>
    <property type="match status" value="1"/>
</dbReference>
<evidence type="ECO:0000256" key="2">
    <source>
        <dbReference type="ARBA" id="ARBA00023002"/>
    </source>
</evidence>
<reference evidence="4 5" key="1">
    <citation type="submission" date="2020-03" db="EMBL/GenBank/DDBJ databases">
        <title>Bradyrhizobium diversity isolated from nodules of Indigofera sp.</title>
        <authorList>
            <person name="Klepa M."/>
            <person name="Helene L."/>
            <person name="Hungria M."/>
        </authorList>
    </citation>
    <scope>NUCLEOTIDE SEQUENCE [LARGE SCALE GENOMIC DNA]</scope>
    <source>
        <strain evidence="4 5">WSM 1791</strain>
    </source>
</reference>
<evidence type="ECO:0000259" key="3">
    <source>
        <dbReference type="SMART" id="SM00903"/>
    </source>
</evidence>
<feature type="domain" description="Flavin reductase like" evidence="3">
    <location>
        <begin position="16"/>
        <end position="162"/>
    </location>
</feature>
<dbReference type="Gene3D" id="2.30.110.10">
    <property type="entry name" value="Electron Transport, Fmn-binding Protein, Chain A"/>
    <property type="match status" value="1"/>
</dbReference>
<dbReference type="PANTHER" id="PTHR30466">
    <property type="entry name" value="FLAVIN REDUCTASE"/>
    <property type="match status" value="1"/>
</dbReference>
<dbReference type="GO" id="GO:0010181">
    <property type="term" value="F:FMN binding"/>
    <property type="evidence" value="ECO:0007669"/>
    <property type="project" value="InterPro"/>
</dbReference>
<dbReference type="RefSeq" id="WP_171583091.1">
    <property type="nucleotide sequence ID" value="NZ_JAAVLX010000012.1"/>
</dbReference>
<keyword evidence="5" id="KW-1185">Reference proteome</keyword>
<gene>
    <name evidence="4" type="ORF">HCN58_30840</name>
</gene>
<sequence>MSDIQSIEATEFRQAMRNLASGVCIVATGTAVGRRGLTVSSITSICMEPPCLLVGINASSETHDAILANGTFGVSMLGGNQQDLALRFAGRHGANGVHRFDTAPWDQGVLDVPVLQSAICVLECVLHHHQLVATHRIFIGRVVATRSAQGNPLINFRGELRTLLYG</sequence>
<evidence type="ECO:0000313" key="5">
    <source>
        <dbReference type="Proteomes" id="UP000544122"/>
    </source>
</evidence>
<name>A0A7Y4GYF2_9BRAD</name>
<dbReference type="InterPro" id="IPR002563">
    <property type="entry name" value="Flavin_Rdtase-like_dom"/>
</dbReference>
<dbReference type="GO" id="GO:0042602">
    <property type="term" value="F:riboflavin reductase (NADPH) activity"/>
    <property type="evidence" value="ECO:0007669"/>
    <property type="project" value="TreeGrafter"/>
</dbReference>
<dbReference type="PANTHER" id="PTHR30466:SF11">
    <property type="entry name" value="FLAVIN-DEPENDENT MONOOXYGENASE, REDUCTASE SUBUNIT HSAB"/>
    <property type="match status" value="1"/>
</dbReference>
<dbReference type="EMBL" id="JAAVLX010000012">
    <property type="protein sequence ID" value="NOJ43897.1"/>
    <property type="molecule type" value="Genomic_DNA"/>
</dbReference>
<dbReference type="Pfam" id="PF01613">
    <property type="entry name" value="Flavin_Reduct"/>
    <property type="match status" value="1"/>
</dbReference>
<dbReference type="Proteomes" id="UP000544122">
    <property type="component" value="Unassembled WGS sequence"/>
</dbReference>
<evidence type="ECO:0000313" key="4">
    <source>
        <dbReference type="EMBL" id="NOJ43897.1"/>
    </source>
</evidence>